<dbReference type="Proteomes" id="UP000827872">
    <property type="component" value="Linkage Group LG09"/>
</dbReference>
<protein>
    <submittedName>
        <fullName evidence="1">Uncharacterized protein</fullName>
    </submittedName>
</protein>
<proteinExistence type="predicted"/>
<accession>A0ACB8FBV8</accession>
<evidence type="ECO:0000313" key="2">
    <source>
        <dbReference type="Proteomes" id="UP000827872"/>
    </source>
</evidence>
<evidence type="ECO:0000313" key="1">
    <source>
        <dbReference type="EMBL" id="KAH8002935.1"/>
    </source>
</evidence>
<dbReference type="EMBL" id="CM037622">
    <property type="protein sequence ID" value="KAH8002935.1"/>
    <property type="molecule type" value="Genomic_DNA"/>
</dbReference>
<comment type="caution">
    <text evidence="1">The sequence shown here is derived from an EMBL/GenBank/DDBJ whole genome shotgun (WGS) entry which is preliminary data.</text>
</comment>
<organism evidence="1 2">
    <name type="scientific">Sphaerodactylus townsendi</name>
    <dbReference type="NCBI Taxonomy" id="933632"/>
    <lineage>
        <taxon>Eukaryota</taxon>
        <taxon>Metazoa</taxon>
        <taxon>Chordata</taxon>
        <taxon>Craniata</taxon>
        <taxon>Vertebrata</taxon>
        <taxon>Euteleostomi</taxon>
        <taxon>Lepidosauria</taxon>
        <taxon>Squamata</taxon>
        <taxon>Bifurcata</taxon>
        <taxon>Gekkota</taxon>
        <taxon>Sphaerodactylidae</taxon>
        <taxon>Sphaerodactylus</taxon>
    </lineage>
</organism>
<sequence>MLMTLPFWQPREMRERGAMLASVSLLTRIFLHMMRGYRVSKKKAQLVQQKERPFKLRRSTSMMISEPGDWVVTKVPRSPGIGPRAPSVRLDSVKDLQFLFKLSASCSSCSWKVTETHRLEAGLQAEQLHSPL</sequence>
<name>A0ACB8FBV8_9SAUR</name>
<reference evidence="1" key="1">
    <citation type="submission" date="2021-08" db="EMBL/GenBank/DDBJ databases">
        <title>The first chromosome-level gecko genome reveals the dynamic sex chromosomes of Neotropical dwarf geckos (Sphaerodactylidae: Sphaerodactylus).</title>
        <authorList>
            <person name="Pinto B.J."/>
            <person name="Keating S.E."/>
            <person name="Gamble T."/>
        </authorList>
    </citation>
    <scope>NUCLEOTIDE SEQUENCE</scope>
    <source>
        <strain evidence="1">TG3544</strain>
    </source>
</reference>
<keyword evidence="2" id="KW-1185">Reference proteome</keyword>
<gene>
    <name evidence="1" type="ORF">K3G42_006603</name>
</gene>